<dbReference type="InterPro" id="IPR015947">
    <property type="entry name" value="PUA-like_sf"/>
</dbReference>
<dbReference type="STRING" id="765952.PUV_23760"/>
<reference key="1">
    <citation type="journal article" date="2011" name="Mol. Biol. Evol.">
        <title>Unity in variety -- the pan-genome of the Chlamydiae.</title>
        <authorList>
            <person name="Collingro A."/>
            <person name="Tischler P."/>
            <person name="Weinmaier T."/>
            <person name="Penz T."/>
            <person name="Heinz E."/>
            <person name="Brunham R.C."/>
            <person name="Read T.D."/>
            <person name="Bavoil P.M."/>
            <person name="Sachse K."/>
            <person name="Kahane S."/>
            <person name="Friedman M.G."/>
            <person name="Rattei T."/>
            <person name="Myers G.S.A."/>
            <person name="Horn M."/>
        </authorList>
    </citation>
    <scope>NUCLEOTIDE SEQUENCE</scope>
    <source>
        <strain>UV7</strain>
    </source>
</reference>
<feature type="domain" description="ASCH" evidence="1">
    <location>
        <begin position="64"/>
        <end position="154"/>
    </location>
</feature>
<dbReference type="KEGG" id="puv:PUV_23760"/>
<dbReference type="HOGENOM" id="CLU_1584903_0_0_0"/>
<dbReference type="Pfam" id="PF04266">
    <property type="entry name" value="ASCH"/>
    <property type="match status" value="1"/>
</dbReference>
<evidence type="ECO:0000313" key="3">
    <source>
        <dbReference type="Proteomes" id="UP000000495"/>
    </source>
</evidence>
<name>F8L210_PARAV</name>
<keyword evidence="3" id="KW-1185">Reference proteome</keyword>
<dbReference type="InterPro" id="IPR007374">
    <property type="entry name" value="ASCH_domain"/>
</dbReference>
<dbReference type="Proteomes" id="UP000000495">
    <property type="component" value="Chromosome"/>
</dbReference>
<sequence>MDHSISRRGEMVDAVDSKSTLGNKVLVRVRSPAMITECFVNHETFGFFILTFFEVGYMAIFNIHCDDPWFSYIRQGIKPVEGRKSTHTYKKIKVGDQIKFSNGKESFVANVTEIREYSTIEQYLEDVTLEKALPGVKSIEEGLNIYYEWTPEEKIRQYGFLGLFIKPV</sequence>
<dbReference type="eggNOG" id="COG4043">
    <property type="taxonomic scope" value="Bacteria"/>
</dbReference>
<dbReference type="SUPFAM" id="SSF88697">
    <property type="entry name" value="PUA domain-like"/>
    <property type="match status" value="1"/>
</dbReference>
<protein>
    <recommendedName>
        <fullName evidence="1">ASCH domain-containing protein</fullName>
    </recommendedName>
</protein>
<reference evidence="2 3" key="2">
    <citation type="journal article" date="2011" name="Mol. Biol. Evol.">
        <title>Unity in variety--the pan-genome of the Chlamydiae.</title>
        <authorList>
            <person name="Collingro A."/>
            <person name="Tischler P."/>
            <person name="Weinmaier T."/>
            <person name="Penz T."/>
            <person name="Heinz E."/>
            <person name="Brunham R.C."/>
            <person name="Read T.D."/>
            <person name="Bavoil P.M."/>
            <person name="Sachse K."/>
            <person name="Kahane S."/>
            <person name="Friedman M.G."/>
            <person name="Rattei T."/>
            <person name="Myers G.S."/>
            <person name="Horn M."/>
        </authorList>
    </citation>
    <scope>NUCLEOTIDE SEQUENCE [LARGE SCALE GENOMIC DNA]</scope>
    <source>
        <strain evidence="3">UV7</strain>
    </source>
</reference>
<accession>F8L210</accession>
<gene>
    <name evidence="2" type="ordered locus">PUV_23760</name>
</gene>
<dbReference type="PANTHER" id="PTHR34204">
    <property type="entry name" value="RNA-BINDING ASCH DOMAIN PROTEIN"/>
    <property type="match status" value="1"/>
</dbReference>
<organism evidence="2 3">
    <name type="scientific">Parachlamydia acanthamoebae (strain UV7)</name>
    <dbReference type="NCBI Taxonomy" id="765952"/>
    <lineage>
        <taxon>Bacteria</taxon>
        <taxon>Pseudomonadati</taxon>
        <taxon>Chlamydiota</taxon>
        <taxon>Chlamydiia</taxon>
        <taxon>Parachlamydiales</taxon>
        <taxon>Parachlamydiaceae</taxon>
        <taxon>Parachlamydia</taxon>
    </lineage>
</organism>
<proteinExistence type="predicted"/>
<dbReference type="PANTHER" id="PTHR34204:SF2">
    <property type="entry name" value="RNA-BINDING ASCH DOMAIN PROTEIN"/>
    <property type="match status" value="1"/>
</dbReference>
<dbReference type="EMBL" id="FR872580">
    <property type="protein sequence ID" value="CCB87326.1"/>
    <property type="molecule type" value="Genomic_DNA"/>
</dbReference>
<evidence type="ECO:0000313" key="2">
    <source>
        <dbReference type="EMBL" id="CCB87326.1"/>
    </source>
</evidence>
<dbReference type="AlphaFoldDB" id="F8L210"/>
<evidence type="ECO:0000259" key="1">
    <source>
        <dbReference type="Pfam" id="PF04266"/>
    </source>
</evidence>
<dbReference type="Gene3D" id="2.30.130.30">
    <property type="entry name" value="Hypothetical protein"/>
    <property type="match status" value="1"/>
</dbReference>